<accession>A0A1Y6BHN7</accession>
<dbReference type="STRING" id="1513793.SAMN06296036_10525"/>
<keyword evidence="3" id="KW-1185">Reference proteome</keyword>
<name>A0A1Y6BHN7_9BACT</name>
<dbReference type="PANTHER" id="PTHR31616">
    <property type="entry name" value="TREHALASE"/>
    <property type="match status" value="1"/>
</dbReference>
<dbReference type="SUPFAM" id="SSF48208">
    <property type="entry name" value="Six-hairpin glycosidases"/>
    <property type="match status" value="1"/>
</dbReference>
<organism evidence="2 3">
    <name type="scientific">Pseudobacteriovorax antillogorgiicola</name>
    <dbReference type="NCBI Taxonomy" id="1513793"/>
    <lineage>
        <taxon>Bacteria</taxon>
        <taxon>Pseudomonadati</taxon>
        <taxon>Bdellovibrionota</taxon>
        <taxon>Oligoflexia</taxon>
        <taxon>Oligoflexales</taxon>
        <taxon>Pseudobacteriovoracaceae</taxon>
        <taxon>Pseudobacteriovorax</taxon>
    </lineage>
</organism>
<dbReference type="InterPro" id="IPR012341">
    <property type="entry name" value="6hp_glycosidase-like_sf"/>
</dbReference>
<dbReference type="Gene3D" id="1.50.10.10">
    <property type="match status" value="1"/>
</dbReference>
<protein>
    <submittedName>
        <fullName evidence="2">Glucoamylase (Glucan-1,4-alpha-glucosidase), GH15 family</fullName>
    </submittedName>
</protein>
<evidence type="ECO:0000313" key="2">
    <source>
        <dbReference type="EMBL" id="SMF10702.1"/>
    </source>
</evidence>
<proteinExistence type="predicted"/>
<dbReference type="InterPro" id="IPR011613">
    <property type="entry name" value="GH15-like"/>
</dbReference>
<dbReference type="PANTHER" id="PTHR31616:SF0">
    <property type="entry name" value="GLUCAN 1,4-ALPHA-GLUCOSIDASE"/>
    <property type="match status" value="1"/>
</dbReference>
<dbReference type="GO" id="GO:0005975">
    <property type="term" value="P:carbohydrate metabolic process"/>
    <property type="evidence" value="ECO:0007669"/>
    <property type="project" value="InterPro"/>
</dbReference>
<reference evidence="3" key="1">
    <citation type="submission" date="2017-04" db="EMBL/GenBank/DDBJ databases">
        <authorList>
            <person name="Varghese N."/>
            <person name="Submissions S."/>
        </authorList>
    </citation>
    <scope>NUCLEOTIDE SEQUENCE [LARGE SCALE GENOMIC DNA]</scope>
    <source>
        <strain evidence="3">RKEM611</strain>
    </source>
</reference>
<dbReference type="Proteomes" id="UP000192907">
    <property type="component" value="Unassembled WGS sequence"/>
</dbReference>
<dbReference type="InterPro" id="IPR008928">
    <property type="entry name" value="6-hairpin_glycosidase_sf"/>
</dbReference>
<sequence>MLQSLLARGRLMVGFGTNLDPSEDLLHSGKRGHGCRPTIFFGPKRDALSLITRQVHTSIILKPRRHKDFETKVFVLDFPAGDPETSKQWREATDDFGGQIFPKAEYLPLKEASSQLMPDADVYRQAFEILDAHSSWQNKLKIHIETFVWNDQLRERLSIEGAQDFQAWLIHWHKPEIGAANLLQSTHVDEDQGALTSFRHQVFFSVKGYHGSQAADLAFAECGWNQQGHFARDRFKDILSSISHRDDVLGYYYASESKTGNSKLSLEPKSLDAIGQTDGLAVWSWNTNESFELAYSLDNSLDSFAERSAKPFAKDLELALDTDRKWLASKTAAPEYLDSRAKEIYQRTLLTLKQMQDPEGGIIAAPEFHYPFTHCGGYGYCWGRDAGFISYAMDVCGMHEESAEFYRYMAKCQSADGSFLHRHDMDGNLGASWGHLQPDETGSVVFGIWQHVKLANNKDLAEELRSMVERATNWLVESKHSTDPELPIEGHDLWEERIGVHYYAVGAMAAGIKAGIDLYNFMSWDAPQTWQQAFDNLKALAHSDRFIERRDQQAFFARTLLRKLDRATKSNMDQVGAKTLTQTNKAGRDEYLLERDFVTDISQLGAGYPYGVFDYENNGSEWDQLIDVTFEQLWRPGVGGIGRYEADHYRDGNPWVLATLWLALAADERGKTDMARQCWQWVYEHASPEGLLAEQIDPKTGKPAWVMPLTWSHAMYGLAVHQLREEVVK</sequence>
<gene>
    <name evidence="2" type="ORF">SAMN06296036_10525</name>
</gene>
<evidence type="ECO:0000259" key="1">
    <source>
        <dbReference type="Pfam" id="PF00723"/>
    </source>
</evidence>
<dbReference type="EMBL" id="FWZT01000005">
    <property type="protein sequence ID" value="SMF10702.1"/>
    <property type="molecule type" value="Genomic_DNA"/>
</dbReference>
<dbReference type="AlphaFoldDB" id="A0A1Y6BHN7"/>
<feature type="domain" description="GH15-like" evidence="1">
    <location>
        <begin position="340"/>
        <end position="716"/>
    </location>
</feature>
<dbReference type="RefSeq" id="WP_159455227.1">
    <property type="nucleotide sequence ID" value="NZ_FWZT01000005.1"/>
</dbReference>
<dbReference type="Pfam" id="PF00723">
    <property type="entry name" value="Glyco_hydro_15"/>
    <property type="match status" value="1"/>
</dbReference>
<dbReference type="GO" id="GO:0004553">
    <property type="term" value="F:hydrolase activity, hydrolyzing O-glycosyl compounds"/>
    <property type="evidence" value="ECO:0007669"/>
    <property type="project" value="UniProtKB-ARBA"/>
</dbReference>
<evidence type="ECO:0000313" key="3">
    <source>
        <dbReference type="Proteomes" id="UP000192907"/>
    </source>
</evidence>